<dbReference type="EMBL" id="CACRXK020028036">
    <property type="protein sequence ID" value="CAB4041258.1"/>
    <property type="molecule type" value="Genomic_DNA"/>
</dbReference>
<protein>
    <submittedName>
        <fullName evidence="1">Uncharacterized protein</fullName>
    </submittedName>
</protein>
<evidence type="ECO:0000313" key="1">
    <source>
        <dbReference type="EMBL" id="CAB4041258.1"/>
    </source>
</evidence>
<organism evidence="1 2">
    <name type="scientific">Paramuricea clavata</name>
    <name type="common">Red gorgonian</name>
    <name type="synonym">Violescent sea-whip</name>
    <dbReference type="NCBI Taxonomy" id="317549"/>
    <lineage>
        <taxon>Eukaryota</taxon>
        <taxon>Metazoa</taxon>
        <taxon>Cnidaria</taxon>
        <taxon>Anthozoa</taxon>
        <taxon>Octocorallia</taxon>
        <taxon>Malacalcyonacea</taxon>
        <taxon>Plexauridae</taxon>
        <taxon>Paramuricea</taxon>
    </lineage>
</organism>
<feature type="non-terminal residue" evidence="1">
    <location>
        <position position="461"/>
    </location>
</feature>
<proteinExistence type="predicted"/>
<dbReference type="Proteomes" id="UP001152795">
    <property type="component" value="Unassembled WGS sequence"/>
</dbReference>
<dbReference type="AlphaFoldDB" id="A0A6S7KC00"/>
<name>A0A6S7KC00_PARCT</name>
<dbReference type="Gene3D" id="2.160.20.80">
    <property type="entry name" value="E3 ubiquitin-protein ligase SopA"/>
    <property type="match status" value="1"/>
</dbReference>
<accession>A0A6S7KC00</accession>
<reference evidence="1" key="1">
    <citation type="submission" date="2020-04" db="EMBL/GenBank/DDBJ databases">
        <authorList>
            <person name="Alioto T."/>
            <person name="Alioto T."/>
            <person name="Gomez Garrido J."/>
        </authorList>
    </citation>
    <scope>NUCLEOTIDE SEQUENCE</scope>
    <source>
        <strain evidence="1">A484AB</strain>
    </source>
</reference>
<dbReference type="InterPro" id="IPR001646">
    <property type="entry name" value="5peptide_repeat"/>
</dbReference>
<dbReference type="Pfam" id="PF00805">
    <property type="entry name" value="Pentapeptide"/>
    <property type="match status" value="2"/>
</dbReference>
<sequence>MKERCEFFQKEMERFSKKRLKLDSEKKEIKAVVSVDGPMTNFLIGIGGGLAIAISVATLEIVTAFAGAAVAALTLTVKIKDNHSNTKTVNNVTEQCIVDPVSVILTILKEVGIELSRIFEEQLFKLHDNKDVTEMACCAVNLMFKFEDGDRFDRNALLRNVFLGKDKTNTKLKTKRHNKRWRVQDVFQKPGLRKEIVPKSVSSSSFVEFEYLSKANDTCDPQMYGYRGEILEMICKTTNESEARNIGCTEPDGGGYGTTSSCCPVDIDGARGEVTYFGECDIDKEYTEICAETIYYQPFHCLIRCPSILENFASKGGNPSRPSLRNFVSKMYHPRVRPVRPVYRPHSPRILHSLSNTDLSGSEFSRVNFSSSSLENCDLTGCTILFGEFKGASLCRSQFKETYLSHCNLTDVNAPGCNWTTNEFLHSCVDYADLRVGVNIVDGNSRKGTSLKNANMTDKLL</sequence>
<keyword evidence="2" id="KW-1185">Reference proteome</keyword>
<dbReference type="SUPFAM" id="SSF141571">
    <property type="entry name" value="Pentapeptide repeat-like"/>
    <property type="match status" value="1"/>
</dbReference>
<evidence type="ECO:0000313" key="2">
    <source>
        <dbReference type="Proteomes" id="UP001152795"/>
    </source>
</evidence>
<comment type="caution">
    <text evidence="1">The sequence shown here is derived from an EMBL/GenBank/DDBJ whole genome shotgun (WGS) entry which is preliminary data.</text>
</comment>
<gene>
    <name evidence="1" type="ORF">PACLA_8A080516</name>
</gene>